<dbReference type="InterPro" id="IPR018791">
    <property type="entry name" value="UV_resistance/autophagy_Atg14"/>
</dbReference>
<dbReference type="PANTHER" id="PTHR15157">
    <property type="entry name" value="UV RADIATION RESISTANCE-ASSOCIATED GENE PROTEIN"/>
    <property type="match status" value="1"/>
</dbReference>
<reference evidence="6" key="1">
    <citation type="journal article" date="2020" name="Stud. Mycol.">
        <title>101 Dothideomycetes genomes: a test case for predicting lifestyles and emergence of pathogens.</title>
        <authorList>
            <person name="Haridas S."/>
            <person name="Albert R."/>
            <person name="Binder M."/>
            <person name="Bloem J."/>
            <person name="Labutti K."/>
            <person name="Salamov A."/>
            <person name="Andreopoulos B."/>
            <person name="Baker S."/>
            <person name="Barry K."/>
            <person name="Bills G."/>
            <person name="Bluhm B."/>
            <person name="Cannon C."/>
            <person name="Castanera R."/>
            <person name="Culley D."/>
            <person name="Daum C."/>
            <person name="Ezra D."/>
            <person name="Gonzalez J."/>
            <person name="Henrissat B."/>
            <person name="Kuo A."/>
            <person name="Liang C."/>
            <person name="Lipzen A."/>
            <person name="Lutzoni F."/>
            <person name="Magnuson J."/>
            <person name="Mondo S."/>
            <person name="Nolan M."/>
            <person name="Ohm R."/>
            <person name="Pangilinan J."/>
            <person name="Park H.-J."/>
            <person name="Ramirez L."/>
            <person name="Alfaro M."/>
            <person name="Sun H."/>
            <person name="Tritt A."/>
            <person name="Yoshinaga Y."/>
            <person name="Zwiers L.-H."/>
            <person name="Turgeon B."/>
            <person name="Goodwin S."/>
            <person name="Spatafora J."/>
            <person name="Crous P."/>
            <person name="Grigoriev I."/>
        </authorList>
    </citation>
    <scope>NUCLEOTIDE SEQUENCE</scope>
    <source>
        <strain evidence="6">CBS 113979</strain>
    </source>
</reference>
<dbReference type="EMBL" id="ML977177">
    <property type="protein sequence ID" value="KAF1983200.1"/>
    <property type="molecule type" value="Genomic_DNA"/>
</dbReference>
<feature type="region of interest" description="Disordered" evidence="5">
    <location>
        <begin position="613"/>
        <end position="653"/>
    </location>
</feature>
<keyword evidence="3 4" id="KW-0175">Coiled coil</keyword>
<evidence type="ECO:0000256" key="5">
    <source>
        <dbReference type="SAM" id="MobiDB-lite"/>
    </source>
</evidence>
<comment type="similarity">
    <text evidence="1">Belongs to the ATG14 family.</text>
</comment>
<dbReference type="AlphaFoldDB" id="A0A6G1GQX4"/>
<sequence>MRPEGSGHQDAVNIPPRQTRTWLYPYNRRLRHLHGITIRNLSLSETTTRSHGKTIDDEALPYAKNSPAKILAHRESKKVEHSRSISDLRSITEAEAGRNAAAAAAVTSNATSNATITASPRPPFRKLRRRSTLEWSGASPQARQKKLEDVTSSRMADVFYSLHVEDDAEPVYVSEVAKRTMNPNFRFFDLGGCAPSVTRQDVVTVKVFTKTEQMQDYQYFVELHINLRSLQYVGKSLDTFKHPLPQNCILFHLTDGIYTSFMDNSIEDGAIAQIPKSPKGGDTPTLPSSSYDALMKLSTLDDCIQDALATREKLNEEINDILADNSDSLTSITAVPEAKKYLRDVESAVTMQKRQVETARRKRLELQTRSHEREMNMKIGREAQARSQEDMDSASEKLKSSQNAVQQLAEDITGQRRRIVEDLSNIYPIEPIPHRSLAFTIRGLPLPNSEFEDVNEDVVAAALGHVALVLHRLSFYLSLPLPYPIQPNSSTSVIQDPISMTTGHRNYPLFMKNTVRYRFEYGVFLLNKDIEVLANSLGLRTLDIRQTLPNLKYLLYIATAGKGELPARKAGGIRGLLRRPDSAPMSRQDSQDSTAGSLMDVNRTTVQASKLLTEVVNGQKERRERGGGLPASNGQVAGNKNSVAQKSRLGDVT</sequence>
<evidence type="ECO:0000256" key="1">
    <source>
        <dbReference type="ARBA" id="ARBA00009574"/>
    </source>
</evidence>
<dbReference type="Pfam" id="PF10186">
    <property type="entry name" value="ATG14"/>
    <property type="match status" value="1"/>
</dbReference>
<feature type="region of interest" description="Disordered" evidence="5">
    <location>
        <begin position="575"/>
        <end position="600"/>
    </location>
</feature>
<dbReference type="GO" id="GO:0000323">
    <property type="term" value="C:lytic vacuole"/>
    <property type="evidence" value="ECO:0007669"/>
    <property type="project" value="TreeGrafter"/>
</dbReference>
<evidence type="ECO:0000256" key="3">
    <source>
        <dbReference type="ARBA" id="ARBA00023054"/>
    </source>
</evidence>
<evidence type="ECO:0000256" key="4">
    <source>
        <dbReference type="SAM" id="Coils"/>
    </source>
</evidence>
<proteinExistence type="inferred from homology"/>
<dbReference type="OrthoDB" id="72772at2759"/>
<dbReference type="GO" id="GO:0032991">
    <property type="term" value="C:protein-containing complex"/>
    <property type="evidence" value="ECO:0007669"/>
    <property type="project" value="UniProtKB-ARBA"/>
</dbReference>
<keyword evidence="7" id="KW-1185">Reference proteome</keyword>
<accession>A0A6G1GQX4</accession>
<evidence type="ECO:0000313" key="6">
    <source>
        <dbReference type="EMBL" id="KAF1983200.1"/>
    </source>
</evidence>
<dbReference type="GO" id="GO:0005768">
    <property type="term" value="C:endosome"/>
    <property type="evidence" value="ECO:0007669"/>
    <property type="project" value="TreeGrafter"/>
</dbReference>
<dbReference type="GO" id="GO:0035493">
    <property type="term" value="P:SNARE complex assembly"/>
    <property type="evidence" value="ECO:0007669"/>
    <property type="project" value="TreeGrafter"/>
</dbReference>
<organism evidence="6 7">
    <name type="scientific">Aulographum hederae CBS 113979</name>
    <dbReference type="NCBI Taxonomy" id="1176131"/>
    <lineage>
        <taxon>Eukaryota</taxon>
        <taxon>Fungi</taxon>
        <taxon>Dikarya</taxon>
        <taxon>Ascomycota</taxon>
        <taxon>Pezizomycotina</taxon>
        <taxon>Dothideomycetes</taxon>
        <taxon>Pleosporomycetidae</taxon>
        <taxon>Aulographales</taxon>
        <taxon>Aulographaceae</taxon>
    </lineage>
</organism>
<name>A0A6G1GQX4_9PEZI</name>
<dbReference type="PANTHER" id="PTHR15157:SF5">
    <property type="entry name" value="UV RADIATION RESISTANCE-ASSOCIATED GENE PROTEIN"/>
    <property type="match status" value="1"/>
</dbReference>
<evidence type="ECO:0000256" key="2">
    <source>
        <dbReference type="ARBA" id="ARBA00013807"/>
    </source>
</evidence>
<feature type="compositionally biased region" description="Polar residues" evidence="5">
    <location>
        <begin position="632"/>
        <end position="645"/>
    </location>
</feature>
<evidence type="ECO:0000313" key="7">
    <source>
        <dbReference type="Proteomes" id="UP000800041"/>
    </source>
</evidence>
<feature type="compositionally biased region" description="Polar residues" evidence="5">
    <location>
        <begin position="585"/>
        <end position="600"/>
    </location>
</feature>
<dbReference type="GO" id="GO:0000149">
    <property type="term" value="F:SNARE binding"/>
    <property type="evidence" value="ECO:0007669"/>
    <property type="project" value="TreeGrafter"/>
</dbReference>
<gene>
    <name evidence="6" type="ORF">K402DRAFT_423985</name>
</gene>
<dbReference type="Proteomes" id="UP000800041">
    <property type="component" value="Unassembled WGS sequence"/>
</dbReference>
<protein>
    <recommendedName>
        <fullName evidence="2">Autophagy-related protein 14</fullName>
    </recommendedName>
</protein>
<feature type="coiled-coil region" evidence="4">
    <location>
        <begin position="304"/>
        <end position="362"/>
    </location>
</feature>